<protein>
    <submittedName>
        <fullName evidence="2">Uncharacterized protein</fullName>
    </submittedName>
</protein>
<evidence type="ECO:0000256" key="1">
    <source>
        <dbReference type="SAM" id="Coils"/>
    </source>
</evidence>
<comment type="caution">
    <text evidence="2">The sequence shown here is derived from an EMBL/GenBank/DDBJ whole genome shotgun (WGS) entry which is preliminary data.</text>
</comment>
<dbReference type="Proteomes" id="UP000838749">
    <property type="component" value="Unassembled WGS sequence"/>
</dbReference>
<dbReference type="RefSeq" id="WP_234541121.1">
    <property type="nucleotide sequence ID" value="NZ_CAKMAB010000049.1"/>
</dbReference>
<name>A0ABM9BJV5_9BACL</name>
<evidence type="ECO:0000313" key="2">
    <source>
        <dbReference type="EMBL" id="CAH1059229.1"/>
    </source>
</evidence>
<keyword evidence="3" id="KW-1185">Reference proteome</keyword>
<feature type="coiled-coil region" evidence="1">
    <location>
        <begin position="27"/>
        <end position="54"/>
    </location>
</feature>
<keyword evidence="1" id="KW-0175">Coiled coil</keyword>
<evidence type="ECO:0000313" key="3">
    <source>
        <dbReference type="Proteomes" id="UP000838749"/>
    </source>
</evidence>
<sequence>MRRIKFACVEQTVQFLPKEDLEPQYVEAGVKEELENFKAKLESSRKKYKILEEVTHPDKSIVIKLKRQYNDYPCGEYLE</sequence>
<organism evidence="2 3">
    <name type="scientific">Paenibacillus pseudetheri</name>
    <dbReference type="NCBI Taxonomy" id="2897682"/>
    <lineage>
        <taxon>Bacteria</taxon>
        <taxon>Bacillati</taxon>
        <taxon>Bacillota</taxon>
        <taxon>Bacilli</taxon>
        <taxon>Bacillales</taxon>
        <taxon>Paenibacillaceae</taxon>
        <taxon>Paenibacillus</taxon>
    </lineage>
</organism>
<dbReference type="EMBL" id="CAKMAB010000049">
    <property type="protein sequence ID" value="CAH1059229.1"/>
    <property type="molecule type" value="Genomic_DNA"/>
</dbReference>
<gene>
    <name evidence="2" type="ORF">PAECIP111894_05435</name>
</gene>
<reference evidence="2" key="1">
    <citation type="submission" date="2021-12" db="EMBL/GenBank/DDBJ databases">
        <authorList>
            <person name="Criscuolo A."/>
        </authorList>
    </citation>
    <scope>NUCLEOTIDE SEQUENCE</scope>
    <source>
        <strain evidence="2">CIP111894</strain>
    </source>
</reference>
<proteinExistence type="predicted"/>
<accession>A0ABM9BJV5</accession>